<proteinExistence type="predicted"/>
<comment type="caution">
    <text evidence="1">The sequence shown here is derived from an EMBL/GenBank/DDBJ whole genome shotgun (WGS) entry which is preliminary data.</text>
</comment>
<evidence type="ECO:0000313" key="2">
    <source>
        <dbReference type="Proteomes" id="UP000006222"/>
    </source>
</evidence>
<accession>F2AUT6</accession>
<name>F2AUT6_RHOBT</name>
<evidence type="ECO:0000313" key="1">
    <source>
        <dbReference type="EMBL" id="EGF26545.1"/>
    </source>
</evidence>
<sequence>MSQFDGSMPHKYLSQIVDRSVDEGISTIGGRRPAIWQKAVQHQSSDRMFL</sequence>
<dbReference type="EMBL" id="AFAR01000181">
    <property type="protein sequence ID" value="EGF26545.1"/>
    <property type="molecule type" value="Genomic_DNA"/>
</dbReference>
<protein>
    <submittedName>
        <fullName evidence="1">Uncharacterized protein</fullName>
    </submittedName>
</protein>
<dbReference type="AlphaFoldDB" id="F2AUT6"/>
<organism evidence="1 2">
    <name type="scientific">Rhodopirellula baltica WH47</name>
    <dbReference type="NCBI Taxonomy" id="991778"/>
    <lineage>
        <taxon>Bacteria</taxon>
        <taxon>Pseudomonadati</taxon>
        <taxon>Planctomycetota</taxon>
        <taxon>Planctomycetia</taxon>
        <taxon>Pirellulales</taxon>
        <taxon>Pirellulaceae</taxon>
        <taxon>Rhodopirellula</taxon>
    </lineage>
</organism>
<reference evidence="1 2" key="1">
    <citation type="journal article" date="2013" name="Mar. Genomics">
        <title>Expression of sulfatases in Rhodopirellula baltica and the diversity of sulfatases in the genus Rhodopirellula.</title>
        <authorList>
            <person name="Wegner C.E."/>
            <person name="Richter-Heitmann T."/>
            <person name="Klindworth A."/>
            <person name="Klockow C."/>
            <person name="Richter M."/>
            <person name="Achstetter T."/>
            <person name="Glockner F.O."/>
            <person name="Harder J."/>
        </authorList>
    </citation>
    <scope>NUCLEOTIDE SEQUENCE [LARGE SCALE GENOMIC DNA]</scope>
    <source>
        <strain evidence="1 2">WH47</strain>
    </source>
</reference>
<gene>
    <name evidence="1" type="ORF">RBWH47_05443</name>
</gene>
<dbReference type="Proteomes" id="UP000006222">
    <property type="component" value="Unassembled WGS sequence"/>
</dbReference>